<dbReference type="AlphaFoldDB" id="A0AB33BM02"/>
<evidence type="ECO:0008006" key="3">
    <source>
        <dbReference type="Google" id="ProtNLM"/>
    </source>
</evidence>
<organism evidence="1 2">
    <name type="scientific">Microcystis aeruginosa PCC 7806SL</name>
    <dbReference type="NCBI Taxonomy" id="1903187"/>
    <lineage>
        <taxon>Bacteria</taxon>
        <taxon>Bacillati</taxon>
        <taxon>Cyanobacteriota</taxon>
        <taxon>Cyanophyceae</taxon>
        <taxon>Oscillatoriophycideae</taxon>
        <taxon>Chroococcales</taxon>
        <taxon>Microcystaceae</taxon>
        <taxon>Microcystis</taxon>
    </lineage>
</organism>
<evidence type="ECO:0000313" key="2">
    <source>
        <dbReference type="Proteomes" id="UP000192439"/>
    </source>
</evidence>
<name>A0AB33BM02_MICA7</name>
<gene>
    <name evidence="1" type="ORF">BH695_0522</name>
</gene>
<accession>A0AB33BM02</accession>
<dbReference type="EMBL" id="CP020771">
    <property type="protein sequence ID" value="ARI79803.1"/>
    <property type="molecule type" value="Genomic_DNA"/>
</dbReference>
<sequence>MKIVKPEEVERAVNLINNRPRKCLDYRTPNEVFYECKSDSDAIQA</sequence>
<proteinExistence type="predicted"/>
<evidence type="ECO:0000313" key="1">
    <source>
        <dbReference type="EMBL" id="ARI79803.1"/>
    </source>
</evidence>
<protein>
    <recommendedName>
        <fullName evidence="3">Transposase</fullName>
    </recommendedName>
</protein>
<keyword evidence="2" id="KW-1185">Reference proteome</keyword>
<reference evidence="1 2" key="1">
    <citation type="journal article" date="2018" name="Harmful Algae">
        <title>The highly heterogeneous methylated genomes and diverse restriction-modification systems of bloom-forming Microcystis.</title>
        <authorList>
            <person name="Zhao L."/>
            <person name="Song Y."/>
            <person name="Li L."/>
            <person name="Gan N."/>
            <person name="Brand J.J."/>
            <person name="Song L."/>
        </authorList>
    </citation>
    <scope>NUCLEOTIDE SEQUENCE [LARGE SCALE GENOMIC DNA]</scope>
    <source>
        <strain evidence="1 2">PCC 7806SL</strain>
    </source>
</reference>
<dbReference type="Proteomes" id="UP000192439">
    <property type="component" value="Chromosome"/>
</dbReference>